<gene>
    <name evidence="4" type="ORF">WNY77_14400</name>
</gene>
<dbReference type="RefSeq" id="WP_342882114.1">
    <property type="nucleotide sequence ID" value="NZ_JBBMQS010000008.1"/>
</dbReference>
<dbReference type="SUPFAM" id="SSF46689">
    <property type="entry name" value="Homeodomain-like"/>
    <property type="match status" value="1"/>
</dbReference>
<evidence type="ECO:0000313" key="5">
    <source>
        <dbReference type="Proteomes" id="UP001461163"/>
    </source>
</evidence>
<proteinExistence type="predicted"/>
<dbReference type="PANTHER" id="PTHR43479">
    <property type="entry name" value="ACREF/ENVCD OPERON REPRESSOR-RELATED"/>
    <property type="match status" value="1"/>
</dbReference>
<name>A0ABU9SXJ0_9ALTE</name>
<reference evidence="4 5" key="1">
    <citation type="submission" date="2024-03" db="EMBL/GenBank/DDBJ databases">
        <title>Community enrichment and isolation of bacterial strains for fucoidan degradation.</title>
        <authorList>
            <person name="Sichert A."/>
        </authorList>
    </citation>
    <scope>NUCLEOTIDE SEQUENCE [LARGE SCALE GENOMIC DNA]</scope>
    <source>
        <strain evidence="4 5">AS12</strain>
    </source>
</reference>
<keyword evidence="1 2" id="KW-0238">DNA-binding</keyword>
<dbReference type="Proteomes" id="UP001461163">
    <property type="component" value="Unassembled WGS sequence"/>
</dbReference>
<dbReference type="PRINTS" id="PR00455">
    <property type="entry name" value="HTHTETR"/>
</dbReference>
<evidence type="ECO:0000313" key="4">
    <source>
        <dbReference type="EMBL" id="MEM5498595.1"/>
    </source>
</evidence>
<dbReference type="PANTHER" id="PTHR43479:SF11">
    <property type="entry name" value="ACREF_ENVCD OPERON REPRESSOR-RELATED"/>
    <property type="match status" value="1"/>
</dbReference>
<feature type="domain" description="HTH tetR-type" evidence="3">
    <location>
        <begin position="18"/>
        <end position="78"/>
    </location>
</feature>
<feature type="DNA-binding region" description="H-T-H motif" evidence="2">
    <location>
        <begin position="41"/>
        <end position="60"/>
    </location>
</feature>
<dbReference type="PROSITE" id="PS50977">
    <property type="entry name" value="HTH_TETR_2"/>
    <property type="match status" value="1"/>
</dbReference>
<dbReference type="Pfam" id="PF00440">
    <property type="entry name" value="TetR_N"/>
    <property type="match status" value="1"/>
</dbReference>
<evidence type="ECO:0000256" key="1">
    <source>
        <dbReference type="ARBA" id="ARBA00023125"/>
    </source>
</evidence>
<dbReference type="InterPro" id="IPR001647">
    <property type="entry name" value="HTH_TetR"/>
</dbReference>
<organism evidence="4 5">
    <name type="scientific">Paraglaciecola mesophila</name>
    <dbReference type="NCBI Taxonomy" id="197222"/>
    <lineage>
        <taxon>Bacteria</taxon>
        <taxon>Pseudomonadati</taxon>
        <taxon>Pseudomonadota</taxon>
        <taxon>Gammaproteobacteria</taxon>
        <taxon>Alteromonadales</taxon>
        <taxon>Alteromonadaceae</taxon>
        <taxon>Paraglaciecola</taxon>
    </lineage>
</organism>
<protein>
    <submittedName>
        <fullName evidence="4">TetR/AcrR family transcriptional regulator</fullName>
    </submittedName>
</protein>
<dbReference type="InterPro" id="IPR009057">
    <property type="entry name" value="Homeodomain-like_sf"/>
</dbReference>
<dbReference type="Gene3D" id="1.10.357.10">
    <property type="entry name" value="Tetracycline Repressor, domain 2"/>
    <property type="match status" value="1"/>
</dbReference>
<evidence type="ECO:0000256" key="2">
    <source>
        <dbReference type="PROSITE-ProRule" id="PRU00335"/>
    </source>
</evidence>
<sequence length="224" mass="25659">MNKMRNIRKGTGESRRGKETLLLILDSAKTILIEQGYSKLSMRKVAVGAQISVGNLQYYYPSKNDLLKDMLDHSIDEFMDEFERLRLGANNDPELHLKSIINFIVLDLGNPTTTTFYPELWALANHDEYADKLMDEIYARVRVPLEDSIMRLNPRLDFEQVQKVALFISSSMEGMTMFVGHGKVWNDSIQHMANIATMSFLQLVKNITPEDIQENSFELANHNG</sequence>
<keyword evidence="5" id="KW-1185">Reference proteome</keyword>
<dbReference type="InterPro" id="IPR050624">
    <property type="entry name" value="HTH-type_Tx_Regulator"/>
</dbReference>
<dbReference type="EMBL" id="JBBMQS010000008">
    <property type="protein sequence ID" value="MEM5498595.1"/>
    <property type="molecule type" value="Genomic_DNA"/>
</dbReference>
<accession>A0ABU9SXJ0</accession>
<evidence type="ECO:0000259" key="3">
    <source>
        <dbReference type="PROSITE" id="PS50977"/>
    </source>
</evidence>
<comment type="caution">
    <text evidence="4">The sequence shown here is derived from an EMBL/GenBank/DDBJ whole genome shotgun (WGS) entry which is preliminary data.</text>
</comment>